<feature type="transmembrane region" description="Helical" evidence="6">
    <location>
        <begin position="185"/>
        <end position="204"/>
    </location>
</feature>
<evidence type="ECO:0000256" key="3">
    <source>
        <dbReference type="ARBA" id="ARBA00022989"/>
    </source>
</evidence>
<feature type="transmembrane region" description="Helical" evidence="6">
    <location>
        <begin position="257"/>
        <end position="278"/>
    </location>
</feature>
<sequence>MHPDQADTAAMQQQTTTECSDRSRPEKAEEGHAREHTVTRTCSREPEQTATATKPTGLKLICLTTAICLTIFLISVDFSILATAIPAITAEFKSVADIGWYGSSYLLTTASSQLLLGKCYTVFDLKWTFLLALLTFEVGSIICATAPSSVVLIIGRAIAGCGNAGLLSGALLILTHSVPLEKRPLFMAMTGGTYGVAAIAGPPLGGVFTDKLSWRWCFWINLPIGALTFLVIVFLFKSPPRSGFDGSRSWLAKVMRFDPVGTLIFMPAIICVLLALQWGGTTHAWNSGIVVALLVVGGVLVIAFGIVQWLMHDDATIPLRIIKKRTIWACAAYQFALGAAFFVFIYFLPIWFQGVQGASAIQSGVRTLPMLVGNIVATAVSGVLVTIIGYYAPFMILGTILASVGAGLLLLFTPNVTAASWIGYQAIVGLGIGFGWQQPFVAVQTVLDIKDVPIATATLSFAQTLGGTLFVSVAQTAFSTKLTQELVSQVPQLDPASILHEGGAAELDKLVPEQYLPDVVLSYNNSLLSAFFVATIMAIMSLVGCTFVEWNSVKGKKADAVPAA</sequence>
<feature type="transmembrane region" description="Helical" evidence="6">
    <location>
        <begin position="60"/>
        <end position="86"/>
    </location>
</feature>
<evidence type="ECO:0000256" key="4">
    <source>
        <dbReference type="ARBA" id="ARBA00023136"/>
    </source>
</evidence>
<dbReference type="FunFam" id="1.20.1720.10:FF:000012">
    <property type="entry name" value="MFS toxin efflux pump (AflT)"/>
    <property type="match status" value="1"/>
</dbReference>
<feature type="transmembrane region" description="Helical" evidence="6">
    <location>
        <begin position="394"/>
        <end position="412"/>
    </location>
</feature>
<dbReference type="GO" id="GO:0005886">
    <property type="term" value="C:plasma membrane"/>
    <property type="evidence" value="ECO:0007669"/>
    <property type="project" value="TreeGrafter"/>
</dbReference>
<dbReference type="Pfam" id="PF07690">
    <property type="entry name" value="MFS_1"/>
    <property type="match status" value="1"/>
</dbReference>
<feature type="transmembrane region" description="Helical" evidence="6">
    <location>
        <begin position="216"/>
        <end position="236"/>
    </location>
</feature>
<feature type="transmembrane region" description="Helical" evidence="6">
    <location>
        <begin position="418"/>
        <end position="436"/>
    </location>
</feature>
<dbReference type="InterPro" id="IPR020846">
    <property type="entry name" value="MFS_dom"/>
</dbReference>
<feature type="transmembrane region" description="Helical" evidence="6">
    <location>
        <begin position="527"/>
        <end position="548"/>
    </location>
</feature>
<organism evidence="8">
    <name type="scientific">Neocamarosporium betae</name>
    <name type="common">Beet black rot fungus</name>
    <name type="synonym">Pleospora betae</name>
    <dbReference type="NCBI Taxonomy" id="1979465"/>
    <lineage>
        <taxon>Eukaryota</taxon>
        <taxon>Fungi</taxon>
        <taxon>Dikarya</taxon>
        <taxon>Ascomycota</taxon>
        <taxon>Pezizomycotina</taxon>
        <taxon>Dothideomycetes</taxon>
        <taxon>Pleosporomycetidae</taxon>
        <taxon>Pleosporales</taxon>
        <taxon>Pleosporineae</taxon>
        <taxon>Pleosporaceae</taxon>
        <taxon>Neocamarosporium</taxon>
    </lineage>
</organism>
<feature type="region of interest" description="Disordered" evidence="5">
    <location>
        <begin position="1"/>
        <end position="49"/>
    </location>
</feature>
<keyword evidence="4 6" id="KW-0472">Membrane</keyword>
<evidence type="ECO:0000256" key="1">
    <source>
        <dbReference type="ARBA" id="ARBA00004141"/>
    </source>
</evidence>
<evidence type="ECO:0000313" key="8">
    <source>
        <dbReference type="EMBL" id="BAD29967.1"/>
    </source>
</evidence>
<dbReference type="FunFam" id="1.20.1250.20:FF:000196">
    <property type="entry name" value="MFS toxin efflux pump (AflT)"/>
    <property type="match status" value="1"/>
</dbReference>
<name>Q6F6E0_NEOBT</name>
<dbReference type="AlphaFoldDB" id="Q6F6E0"/>
<dbReference type="GO" id="GO:0022857">
    <property type="term" value="F:transmembrane transporter activity"/>
    <property type="evidence" value="ECO:0007669"/>
    <property type="project" value="InterPro"/>
</dbReference>
<evidence type="ECO:0000256" key="6">
    <source>
        <dbReference type="SAM" id="Phobius"/>
    </source>
</evidence>
<evidence type="ECO:0000256" key="5">
    <source>
        <dbReference type="SAM" id="MobiDB-lite"/>
    </source>
</evidence>
<keyword evidence="2 6" id="KW-0812">Transmembrane</keyword>
<feature type="transmembrane region" description="Helical" evidence="6">
    <location>
        <begin position="457"/>
        <end position="478"/>
    </location>
</feature>
<comment type="subcellular location">
    <subcellularLocation>
        <location evidence="1">Membrane</location>
        <topology evidence="1">Multi-pass membrane protein</topology>
    </subcellularLocation>
</comment>
<feature type="transmembrane region" description="Helical" evidence="6">
    <location>
        <begin position="368"/>
        <end position="387"/>
    </location>
</feature>
<proteinExistence type="evidence at transcript level"/>
<dbReference type="Gene3D" id="1.20.1250.20">
    <property type="entry name" value="MFS general substrate transporter like domains"/>
    <property type="match status" value="2"/>
</dbReference>
<dbReference type="PANTHER" id="PTHR23501:SF199">
    <property type="entry name" value="MFS EFFLUX TRANSPORTER INPD-RELATED"/>
    <property type="match status" value="1"/>
</dbReference>
<dbReference type="EMBL" id="AB079899">
    <property type="protein sequence ID" value="BAD29967.1"/>
    <property type="molecule type" value="mRNA"/>
</dbReference>
<dbReference type="PROSITE" id="PS50850">
    <property type="entry name" value="MFS"/>
    <property type="match status" value="1"/>
</dbReference>
<feature type="transmembrane region" description="Helical" evidence="6">
    <location>
        <begin position="284"/>
        <end position="307"/>
    </location>
</feature>
<dbReference type="SUPFAM" id="SSF103473">
    <property type="entry name" value="MFS general substrate transporter"/>
    <property type="match status" value="1"/>
</dbReference>
<evidence type="ECO:0000259" key="7">
    <source>
        <dbReference type="PROSITE" id="PS50850"/>
    </source>
</evidence>
<gene>
    <name evidence="8" type="primary">PbTP</name>
</gene>
<dbReference type="PANTHER" id="PTHR23501">
    <property type="entry name" value="MAJOR FACILITATOR SUPERFAMILY"/>
    <property type="match status" value="1"/>
</dbReference>
<feature type="transmembrane region" description="Helical" evidence="6">
    <location>
        <begin position="128"/>
        <end position="147"/>
    </location>
</feature>
<keyword evidence="3 6" id="KW-1133">Transmembrane helix</keyword>
<feature type="compositionally biased region" description="Low complexity" evidence="5">
    <location>
        <begin position="1"/>
        <end position="17"/>
    </location>
</feature>
<dbReference type="InterPro" id="IPR011701">
    <property type="entry name" value="MFS"/>
</dbReference>
<evidence type="ECO:0000256" key="2">
    <source>
        <dbReference type="ARBA" id="ARBA00022692"/>
    </source>
</evidence>
<feature type="compositionally biased region" description="Basic and acidic residues" evidence="5">
    <location>
        <begin position="19"/>
        <end position="47"/>
    </location>
</feature>
<reference evidence="8" key="1">
    <citation type="journal article" date="2004" name="Biosci. Biotechnol. Biochem.">
        <title>Cloning of a Gene Cluster Responsible for the Biosynthesis of Diterpene Aphidicolin, a Specific Inhibitor of DNA Polymerase alpha.</title>
        <authorList>
            <person name="Toyomasu T."/>
            <person name="Nakaminami K."/>
            <person name="Toshima H."/>
            <person name="Mie T."/>
            <person name="Watanabe K."/>
            <person name="Ito H."/>
            <person name="Matsui H."/>
            <person name="Mitsuhashi W."/>
            <person name="Sassa T."/>
            <person name="Oikawa H."/>
        </authorList>
    </citation>
    <scope>NUCLEOTIDE SEQUENCE</scope>
</reference>
<dbReference type="CDD" id="cd17502">
    <property type="entry name" value="MFS_Azr1_MDR_like"/>
    <property type="match status" value="1"/>
</dbReference>
<accession>Q6F6E0</accession>
<feature type="transmembrane region" description="Helical" evidence="6">
    <location>
        <begin position="327"/>
        <end position="348"/>
    </location>
</feature>
<feature type="transmembrane region" description="Helical" evidence="6">
    <location>
        <begin position="153"/>
        <end position="173"/>
    </location>
</feature>
<feature type="domain" description="Major facilitator superfamily (MFS) profile" evidence="7">
    <location>
        <begin position="63"/>
        <end position="553"/>
    </location>
</feature>
<dbReference type="InterPro" id="IPR036259">
    <property type="entry name" value="MFS_trans_sf"/>
</dbReference>
<protein>
    <submittedName>
        <fullName evidence="8">Phoma betae transporter</fullName>
    </submittedName>
</protein>